<reference evidence="2 3" key="1">
    <citation type="submission" date="2017-08" db="EMBL/GenBank/DDBJ databases">
        <title>The complete genome sequence of moderately halophilic actinomycete Actinopolyspora erythraea YIM 90600, the producer of novel erythromycin, novel actinopolysporins A-C and tubercidin.</title>
        <authorList>
            <person name="Yin M."/>
            <person name="Tang S."/>
        </authorList>
    </citation>
    <scope>NUCLEOTIDE SEQUENCE [LARGE SCALE GENOMIC DNA]</scope>
    <source>
        <strain evidence="2 3">YIM 90600</strain>
    </source>
</reference>
<accession>A0A223RMT8</accession>
<sequence>MLTLAVLAVCWLGVQFGTVVVAGHRTRGAADLAALAAAAYAPEGQRAACSRAAEVTRRMDVRLSSCRTHGWLARIRTESTVSGAPPGMRRVTGRALAGPVDDRGD</sequence>
<dbReference type="InterPro" id="IPR021202">
    <property type="entry name" value="Rv3654c-like"/>
</dbReference>
<evidence type="ECO:0000313" key="2">
    <source>
        <dbReference type="EMBL" id="ASU77199.1"/>
    </source>
</evidence>
<protein>
    <submittedName>
        <fullName evidence="2">Uncharacterized protein</fullName>
    </submittedName>
</protein>
<proteinExistence type="predicted"/>
<dbReference type="AlphaFoldDB" id="A0A223RMT8"/>
<name>A0A223RMT8_9ACTN</name>
<feature type="region of interest" description="Disordered" evidence="1">
    <location>
        <begin position="81"/>
        <end position="105"/>
    </location>
</feature>
<dbReference type="NCBIfam" id="TIGR03816">
    <property type="entry name" value="tadE_like_DECH"/>
    <property type="match status" value="1"/>
</dbReference>
<evidence type="ECO:0000313" key="3">
    <source>
        <dbReference type="Proteomes" id="UP000215043"/>
    </source>
</evidence>
<organism evidence="2 3">
    <name type="scientific">Actinopolyspora erythraea</name>
    <dbReference type="NCBI Taxonomy" id="414996"/>
    <lineage>
        <taxon>Bacteria</taxon>
        <taxon>Bacillati</taxon>
        <taxon>Actinomycetota</taxon>
        <taxon>Actinomycetes</taxon>
        <taxon>Actinopolysporales</taxon>
        <taxon>Actinopolysporaceae</taxon>
        <taxon>Actinopolyspora</taxon>
    </lineage>
</organism>
<dbReference type="EMBL" id="CP022752">
    <property type="protein sequence ID" value="ASU77199.1"/>
    <property type="molecule type" value="Genomic_DNA"/>
</dbReference>
<dbReference type="Proteomes" id="UP000215043">
    <property type="component" value="Chromosome"/>
</dbReference>
<gene>
    <name evidence="2" type="ORF">CDG81_01455</name>
</gene>
<dbReference type="KEGG" id="aey:CDG81_01455"/>
<evidence type="ECO:0000256" key="1">
    <source>
        <dbReference type="SAM" id="MobiDB-lite"/>
    </source>
</evidence>
<dbReference type="OrthoDB" id="5186973at2"/>